<dbReference type="FunFam" id="3.30.200.20:FF:000088">
    <property type="entry name" value="Casein kinase II subunit alpha"/>
    <property type="match status" value="1"/>
</dbReference>
<keyword evidence="3 8" id="KW-0547">Nucleotide-binding</keyword>
<dbReference type="Proteomes" id="UP001385951">
    <property type="component" value="Unassembled WGS sequence"/>
</dbReference>
<dbReference type="GO" id="GO:0004674">
    <property type="term" value="F:protein serine/threonine kinase activity"/>
    <property type="evidence" value="ECO:0007669"/>
    <property type="project" value="UniProtKB-UniRule"/>
</dbReference>
<name>A0AAW0G3Q0_9APHY</name>
<comment type="caution">
    <text evidence="12">The sequence shown here is derived from an EMBL/GenBank/DDBJ whole genome shotgun (WGS) entry which is preliminary data.</text>
</comment>
<evidence type="ECO:0000256" key="5">
    <source>
        <dbReference type="ARBA" id="ARBA00022840"/>
    </source>
</evidence>
<gene>
    <name evidence="12" type="primary">CKA2</name>
    <name evidence="12" type="ORF">QCA50_010548</name>
</gene>
<dbReference type="GO" id="GO:0051726">
    <property type="term" value="P:regulation of cell cycle"/>
    <property type="evidence" value="ECO:0007669"/>
    <property type="project" value="TreeGrafter"/>
</dbReference>
<keyword evidence="2 10" id="KW-0808">Transferase</keyword>
<comment type="subcellular location">
    <subcellularLocation>
        <location evidence="10">Nucleus</location>
    </subcellularLocation>
</comment>
<dbReference type="GO" id="GO:0005956">
    <property type="term" value="C:protein kinase CK2 complex"/>
    <property type="evidence" value="ECO:0007669"/>
    <property type="project" value="TreeGrafter"/>
</dbReference>
<evidence type="ECO:0000256" key="3">
    <source>
        <dbReference type="ARBA" id="ARBA00022741"/>
    </source>
</evidence>
<evidence type="ECO:0000256" key="8">
    <source>
        <dbReference type="PROSITE-ProRule" id="PRU10141"/>
    </source>
</evidence>
<dbReference type="InterPro" id="IPR017441">
    <property type="entry name" value="Protein_kinase_ATP_BS"/>
</dbReference>
<comment type="function">
    <text evidence="10">Catalytic subunit of a constitutively active serine/threonine-protein kinase complex that phosphorylates a large number of substrates containing acidic residues C-terminal to the phosphorylated serine or threonine.</text>
</comment>
<dbReference type="PROSITE" id="PS00108">
    <property type="entry name" value="PROTEIN_KINASE_ST"/>
    <property type="match status" value="1"/>
</dbReference>
<feature type="binding site" evidence="8">
    <location>
        <position position="61"/>
    </location>
    <ligand>
        <name>ATP</name>
        <dbReference type="ChEBI" id="CHEBI:30616"/>
    </ligand>
</feature>
<dbReference type="GO" id="GO:0005634">
    <property type="term" value="C:nucleus"/>
    <property type="evidence" value="ECO:0007669"/>
    <property type="project" value="UniProtKB-SubCell"/>
</dbReference>
<dbReference type="SMART" id="SM00220">
    <property type="entry name" value="S_TKc"/>
    <property type="match status" value="1"/>
</dbReference>
<dbReference type="GO" id="GO:0005524">
    <property type="term" value="F:ATP binding"/>
    <property type="evidence" value="ECO:0007669"/>
    <property type="project" value="UniProtKB-UniRule"/>
</dbReference>
<dbReference type="AlphaFoldDB" id="A0AAW0G3Q0"/>
<dbReference type="InterPro" id="IPR008271">
    <property type="entry name" value="Ser/Thr_kinase_AS"/>
</dbReference>
<comment type="catalytic activity">
    <reaction evidence="7 10">
        <text>L-seryl-[protein] + ATP = O-phospho-L-seryl-[protein] + ADP + H(+)</text>
        <dbReference type="Rhea" id="RHEA:17989"/>
        <dbReference type="Rhea" id="RHEA-COMP:9863"/>
        <dbReference type="Rhea" id="RHEA-COMP:11604"/>
        <dbReference type="ChEBI" id="CHEBI:15378"/>
        <dbReference type="ChEBI" id="CHEBI:29999"/>
        <dbReference type="ChEBI" id="CHEBI:30616"/>
        <dbReference type="ChEBI" id="CHEBI:83421"/>
        <dbReference type="ChEBI" id="CHEBI:456216"/>
        <dbReference type="EC" id="2.7.11.1"/>
    </reaction>
</comment>
<evidence type="ECO:0000259" key="11">
    <source>
        <dbReference type="PROSITE" id="PS50011"/>
    </source>
</evidence>
<evidence type="ECO:0000256" key="10">
    <source>
        <dbReference type="RuleBase" id="RU369118"/>
    </source>
</evidence>
<dbReference type="EC" id="2.7.11.1" evidence="10"/>
<dbReference type="InterPro" id="IPR045216">
    <property type="entry name" value="CK2_alpha"/>
</dbReference>
<evidence type="ECO:0000256" key="6">
    <source>
        <dbReference type="ARBA" id="ARBA00047899"/>
    </source>
</evidence>
<dbReference type="PROSITE" id="PS00107">
    <property type="entry name" value="PROTEIN_KINASE_ATP"/>
    <property type="match status" value="1"/>
</dbReference>
<organism evidence="12 13">
    <name type="scientific">Cerrena zonata</name>
    <dbReference type="NCBI Taxonomy" id="2478898"/>
    <lineage>
        <taxon>Eukaryota</taxon>
        <taxon>Fungi</taxon>
        <taxon>Dikarya</taxon>
        <taxon>Basidiomycota</taxon>
        <taxon>Agaricomycotina</taxon>
        <taxon>Agaricomycetes</taxon>
        <taxon>Polyporales</taxon>
        <taxon>Cerrenaceae</taxon>
        <taxon>Cerrena</taxon>
    </lineage>
</organism>
<proteinExistence type="inferred from homology"/>
<dbReference type="Gene3D" id="1.10.510.10">
    <property type="entry name" value="Transferase(Phosphotransferase) domain 1"/>
    <property type="match status" value="1"/>
</dbReference>
<evidence type="ECO:0000313" key="12">
    <source>
        <dbReference type="EMBL" id="KAK7686324.1"/>
    </source>
</evidence>
<dbReference type="PROSITE" id="PS50011">
    <property type="entry name" value="PROTEIN_KINASE_DOM"/>
    <property type="match status" value="1"/>
</dbReference>
<evidence type="ECO:0000256" key="1">
    <source>
        <dbReference type="ARBA" id="ARBA00022527"/>
    </source>
</evidence>
<evidence type="ECO:0000256" key="2">
    <source>
        <dbReference type="ARBA" id="ARBA00022679"/>
    </source>
</evidence>
<dbReference type="InterPro" id="IPR011009">
    <property type="entry name" value="Kinase-like_dom_sf"/>
</dbReference>
<keyword evidence="10" id="KW-0539">Nucleus</keyword>
<feature type="domain" description="Protein kinase" evidence="11">
    <location>
        <begin position="32"/>
        <end position="193"/>
    </location>
</feature>
<sequence>MARVYTNVNESLGPGWYDYERLHIDWNVPDRYEIVRRVGGGKYSEVFEGIDMSNEDTCIIKVLKPVSKKKIKREIKILRNLTGGPNIVSLLDVVRDPLSRTNSLITEYVENVDWKELFPTLTELEIKNYVFQLLKALDFVHSRGVMHRDVKPGNIMYNRQQRKLRLIDWGPGGILPPGHGIPHTSRVTILQGP</sequence>
<keyword evidence="1 9" id="KW-0723">Serine/threonine-protein kinase</keyword>
<comment type="similarity">
    <text evidence="10">Belongs to the protein kinase superfamily. Ser/Thr protein kinase family. CK2 subfamily.</text>
</comment>
<comment type="subunit">
    <text evidence="10">Heterotetramer.</text>
</comment>
<accession>A0AAW0G3Q0</accession>
<dbReference type="EMBL" id="JASBNA010000017">
    <property type="protein sequence ID" value="KAK7686324.1"/>
    <property type="molecule type" value="Genomic_DNA"/>
</dbReference>
<keyword evidence="4 10" id="KW-0418">Kinase</keyword>
<evidence type="ECO:0000256" key="9">
    <source>
        <dbReference type="RuleBase" id="RU000304"/>
    </source>
</evidence>
<reference evidence="12 13" key="1">
    <citation type="submission" date="2022-09" db="EMBL/GenBank/DDBJ databases">
        <authorList>
            <person name="Palmer J.M."/>
        </authorList>
    </citation>
    <scope>NUCLEOTIDE SEQUENCE [LARGE SCALE GENOMIC DNA]</scope>
    <source>
        <strain evidence="12 13">DSM 7382</strain>
    </source>
</reference>
<evidence type="ECO:0000256" key="7">
    <source>
        <dbReference type="ARBA" id="ARBA00048679"/>
    </source>
</evidence>
<dbReference type="PANTHER" id="PTHR24054">
    <property type="entry name" value="CASEIN KINASE II SUBUNIT ALPHA"/>
    <property type="match status" value="1"/>
</dbReference>
<dbReference type="GO" id="GO:0106310">
    <property type="term" value="F:protein serine kinase activity"/>
    <property type="evidence" value="ECO:0007669"/>
    <property type="project" value="UniProtKB-UniRule"/>
</dbReference>
<protein>
    <recommendedName>
        <fullName evidence="10">Casein kinase II subunit alpha</fullName>
        <shortName evidence="10">CK II alpha</shortName>
        <ecNumber evidence="10">2.7.11.1</ecNumber>
    </recommendedName>
</protein>
<keyword evidence="13" id="KW-1185">Reference proteome</keyword>
<keyword evidence="5 8" id="KW-0067">ATP-binding</keyword>
<dbReference type="Pfam" id="PF00069">
    <property type="entry name" value="Pkinase"/>
    <property type="match status" value="1"/>
</dbReference>
<dbReference type="Gene3D" id="3.30.200.20">
    <property type="entry name" value="Phosphorylase Kinase, domain 1"/>
    <property type="match status" value="1"/>
</dbReference>
<dbReference type="InterPro" id="IPR000719">
    <property type="entry name" value="Prot_kinase_dom"/>
</dbReference>
<dbReference type="PANTHER" id="PTHR24054:SF0">
    <property type="entry name" value="CASEIN KINASE II SUBUNIT ALPHA"/>
    <property type="match status" value="1"/>
</dbReference>
<dbReference type="GO" id="GO:0005829">
    <property type="term" value="C:cytosol"/>
    <property type="evidence" value="ECO:0007669"/>
    <property type="project" value="TreeGrafter"/>
</dbReference>
<dbReference type="SUPFAM" id="SSF56112">
    <property type="entry name" value="Protein kinase-like (PK-like)"/>
    <property type="match status" value="1"/>
</dbReference>
<evidence type="ECO:0000256" key="4">
    <source>
        <dbReference type="ARBA" id="ARBA00022777"/>
    </source>
</evidence>
<comment type="catalytic activity">
    <reaction evidence="6 10">
        <text>L-threonyl-[protein] + ATP = O-phospho-L-threonyl-[protein] + ADP + H(+)</text>
        <dbReference type="Rhea" id="RHEA:46608"/>
        <dbReference type="Rhea" id="RHEA-COMP:11060"/>
        <dbReference type="Rhea" id="RHEA-COMP:11605"/>
        <dbReference type="ChEBI" id="CHEBI:15378"/>
        <dbReference type="ChEBI" id="CHEBI:30013"/>
        <dbReference type="ChEBI" id="CHEBI:30616"/>
        <dbReference type="ChEBI" id="CHEBI:61977"/>
        <dbReference type="ChEBI" id="CHEBI:456216"/>
        <dbReference type="EC" id="2.7.11.1"/>
    </reaction>
</comment>
<evidence type="ECO:0000313" key="13">
    <source>
        <dbReference type="Proteomes" id="UP001385951"/>
    </source>
</evidence>